<feature type="signal peptide" evidence="1">
    <location>
        <begin position="1"/>
        <end position="20"/>
    </location>
</feature>
<keyword evidence="1" id="KW-0732">Signal</keyword>
<reference evidence="2" key="2">
    <citation type="submission" date="2020-09" db="EMBL/GenBank/DDBJ databases">
        <authorList>
            <person name="Sun Q."/>
            <person name="Ohkuma M."/>
        </authorList>
    </citation>
    <scope>NUCLEOTIDE SEQUENCE</scope>
    <source>
        <strain evidence="2">JCM 4815</strain>
    </source>
</reference>
<dbReference type="EMBL" id="BMVW01000020">
    <property type="protein sequence ID" value="GGZ37958.1"/>
    <property type="molecule type" value="Genomic_DNA"/>
</dbReference>
<evidence type="ECO:0000256" key="1">
    <source>
        <dbReference type="SAM" id="SignalP"/>
    </source>
</evidence>
<comment type="caution">
    <text evidence="2">The sequence shown here is derived from an EMBL/GenBank/DDBJ whole genome shotgun (WGS) entry which is preliminary data.</text>
</comment>
<accession>A0A918UWD3</accession>
<dbReference type="Proteomes" id="UP000622166">
    <property type="component" value="Unassembled WGS sequence"/>
</dbReference>
<gene>
    <name evidence="2" type="ORF">GCM10010365_68420</name>
</gene>
<reference evidence="2" key="1">
    <citation type="journal article" date="2014" name="Int. J. Syst. Evol. Microbiol.">
        <title>Complete genome sequence of Corynebacterium casei LMG S-19264T (=DSM 44701T), isolated from a smear-ripened cheese.</title>
        <authorList>
            <consortium name="US DOE Joint Genome Institute (JGI-PGF)"/>
            <person name="Walter F."/>
            <person name="Albersmeier A."/>
            <person name="Kalinowski J."/>
            <person name="Ruckert C."/>
        </authorList>
    </citation>
    <scope>NUCLEOTIDE SEQUENCE</scope>
    <source>
        <strain evidence="2">JCM 4815</strain>
    </source>
</reference>
<protein>
    <recommendedName>
        <fullName evidence="4">Secreted protein</fullName>
    </recommendedName>
</protein>
<keyword evidence="3" id="KW-1185">Reference proteome</keyword>
<evidence type="ECO:0008006" key="4">
    <source>
        <dbReference type="Google" id="ProtNLM"/>
    </source>
</evidence>
<organism evidence="2 3">
    <name type="scientific">Streptomyces poonensis</name>
    <dbReference type="NCBI Taxonomy" id="68255"/>
    <lineage>
        <taxon>Bacteria</taxon>
        <taxon>Bacillati</taxon>
        <taxon>Actinomycetota</taxon>
        <taxon>Actinomycetes</taxon>
        <taxon>Kitasatosporales</taxon>
        <taxon>Streptomycetaceae</taxon>
        <taxon>Streptomyces</taxon>
    </lineage>
</organism>
<dbReference type="RefSeq" id="WP_189866094.1">
    <property type="nucleotide sequence ID" value="NZ_BMVW01000020.1"/>
</dbReference>
<evidence type="ECO:0000313" key="2">
    <source>
        <dbReference type="EMBL" id="GGZ37958.1"/>
    </source>
</evidence>
<name>A0A918UWD3_9ACTN</name>
<evidence type="ECO:0000313" key="3">
    <source>
        <dbReference type="Proteomes" id="UP000622166"/>
    </source>
</evidence>
<proteinExistence type="predicted"/>
<feature type="chain" id="PRO_5039359211" description="Secreted protein" evidence="1">
    <location>
        <begin position="21"/>
        <end position="90"/>
    </location>
</feature>
<sequence>MTATAVAVVVGMGWCSSATAQDRDAAAPPLVNADCLGQGVTVTALQSDQMDTRRYDCPDRGAVLLDASRALQGIWVVVGGRNNTAAQSFG</sequence>
<dbReference type="AlphaFoldDB" id="A0A918UWD3"/>